<sequence length="105" mass="11737">MFCRHGGAGNLPHPSQLRAVHQRFPTFQYDSASFPHSFADFPRLSTVYFEEKALLYTSEIRFQSRSFHSVSPSRSSAPFPNQIRAGKPQLLRRAATRAAASVAAL</sequence>
<dbReference type="AlphaFoldDB" id="D8MA42"/>
<evidence type="ECO:0000313" key="2">
    <source>
        <dbReference type="Proteomes" id="UP000008312"/>
    </source>
</evidence>
<dbReference type="Proteomes" id="UP000008312">
    <property type="component" value="Unassembled WGS sequence"/>
</dbReference>
<dbReference type="InParanoid" id="D8MA42"/>
<organism evidence="1">
    <name type="scientific">Blastocystis hominis</name>
    <dbReference type="NCBI Taxonomy" id="12968"/>
    <lineage>
        <taxon>Eukaryota</taxon>
        <taxon>Sar</taxon>
        <taxon>Stramenopiles</taxon>
        <taxon>Bigyra</taxon>
        <taxon>Opalozoa</taxon>
        <taxon>Opalinata</taxon>
        <taxon>Blastocystidae</taxon>
        <taxon>Blastocystis</taxon>
    </lineage>
</organism>
<evidence type="ECO:0000313" key="1">
    <source>
        <dbReference type="EMBL" id="CBK24931.2"/>
    </source>
</evidence>
<protein>
    <submittedName>
        <fullName evidence="1">Uncharacterized protein</fullName>
    </submittedName>
</protein>
<accession>D8MA42</accession>
<dbReference type="GeneID" id="24921614"/>
<reference evidence="1" key="1">
    <citation type="submission" date="2010-02" db="EMBL/GenBank/DDBJ databases">
        <title>Sequencing and annotation of the Blastocystis hominis genome.</title>
        <authorList>
            <person name="Wincker P."/>
        </authorList>
    </citation>
    <scope>NUCLEOTIDE SEQUENCE</scope>
    <source>
        <strain evidence="1">Singapore isolate B</strain>
    </source>
</reference>
<proteinExistence type="predicted"/>
<keyword evidence="2" id="KW-1185">Reference proteome</keyword>
<name>D8MA42_BLAHO</name>
<gene>
    <name evidence="1" type="ORF">GSBLH_T00004594001</name>
</gene>
<dbReference type="RefSeq" id="XP_012898979.1">
    <property type="nucleotide sequence ID" value="XM_013043525.1"/>
</dbReference>
<dbReference type="EMBL" id="FN668689">
    <property type="protein sequence ID" value="CBK24931.2"/>
    <property type="molecule type" value="Genomic_DNA"/>
</dbReference>